<protein>
    <recommendedName>
        <fullName evidence="2">AAA+ ATPase domain-containing protein</fullName>
    </recommendedName>
</protein>
<sequence>MNIVKSIHIPNLDKWETFYSSCIKNNNFNIACVGPHDSGKSTLLQCIMNYFTNTYPEIKKDKLIFCYNQYQDLSLHQSPNELTIFCQNHINSDKLVYIENFDDLNEQSQQELKAMMDKYFFFKNTKKVHFIIESKNIFKIKEFLKSRFQLFHTQKMNHNQLFAILKEWCKNENIQLDDKCMSFIKNNTSINATSLKLFIEKMKLLNITYISYMSFYEYYQCFDESIFSSYFSYINDNNHIEANKLLLSLFDDGYDLSDILYFLYSYVKTKEQLYFAIEIICYYINEYYNGRYHKFFIILLTHDIQKKKEGLI</sequence>
<dbReference type="InterPro" id="IPR027417">
    <property type="entry name" value="P-loop_NTPase"/>
</dbReference>
<dbReference type="AlphaFoldDB" id="A0A6C0KKV7"/>
<dbReference type="EMBL" id="MN740918">
    <property type="protein sequence ID" value="QHU17796.1"/>
    <property type="molecule type" value="Genomic_DNA"/>
</dbReference>
<dbReference type="SUPFAM" id="SSF52540">
    <property type="entry name" value="P-loop containing nucleoside triphosphate hydrolases"/>
    <property type="match status" value="1"/>
</dbReference>
<proteinExistence type="predicted"/>
<reference evidence="1" key="1">
    <citation type="journal article" date="2020" name="Nature">
        <title>Giant virus diversity and host interactions through global metagenomics.</title>
        <authorList>
            <person name="Schulz F."/>
            <person name="Roux S."/>
            <person name="Paez-Espino D."/>
            <person name="Jungbluth S."/>
            <person name="Walsh D.A."/>
            <person name="Denef V.J."/>
            <person name="McMahon K.D."/>
            <person name="Konstantinidis K.T."/>
            <person name="Eloe-Fadrosh E.A."/>
            <person name="Kyrpides N.C."/>
            <person name="Woyke T."/>
        </authorList>
    </citation>
    <scope>NUCLEOTIDE SEQUENCE</scope>
    <source>
        <strain evidence="1">GVMAG-S-3300012919-55</strain>
    </source>
</reference>
<accession>A0A6C0KKV7</accession>
<dbReference type="Gene3D" id="3.40.50.300">
    <property type="entry name" value="P-loop containing nucleotide triphosphate hydrolases"/>
    <property type="match status" value="1"/>
</dbReference>
<evidence type="ECO:0008006" key="2">
    <source>
        <dbReference type="Google" id="ProtNLM"/>
    </source>
</evidence>
<evidence type="ECO:0000313" key="1">
    <source>
        <dbReference type="EMBL" id="QHU17796.1"/>
    </source>
</evidence>
<name>A0A6C0KKV7_9ZZZZ</name>
<organism evidence="1">
    <name type="scientific">viral metagenome</name>
    <dbReference type="NCBI Taxonomy" id="1070528"/>
    <lineage>
        <taxon>unclassified sequences</taxon>
        <taxon>metagenomes</taxon>
        <taxon>organismal metagenomes</taxon>
    </lineage>
</organism>